<accession>A0A0G0VGA2</accession>
<dbReference type="Gene3D" id="3.40.50.2000">
    <property type="entry name" value="Glycogen Phosphorylase B"/>
    <property type="match status" value="2"/>
</dbReference>
<name>A0A0G0VGA2_9BACT</name>
<dbReference type="PANTHER" id="PTHR43174:SF3">
    <property type="entry name" value="UDP-N-ACETYLGLUCOSAMINE 2-EPIMERASE"/>
    <property type="match status" value="1"/>
</dbReference>
<dbReference type="AlphaFoldDB" id="A0A0G0VGA2"/>
<dbReference type="STRING" id="1619048.UU49_C0001G0010"/>
<dbReference type="GO" id="GO:0004553">
    <property type="term" value="F:hydrolase activity, hydrolyzing O-glycosyl compounds"/>
    <property type="evidence" value="ECO:0007669"/>
    <property type="project" value="InterPro"/>
</dbReference>
<feature type="domain" description="UDP-N-acetylglucosamine 2-epimerase" evidence="1">
    <location>
        <begin position="26"/>
        <end position="371"/>
    </location>
</feature>
<dbReference type="InterPro" id="IPR020004">
    <property type="entry name" value="UDP-GlcNAc_Epase"/>
</dbReference>
<dbReference type="Proteomes" id="UP000034108">
    <property type="component" value="Unassembled WGS sequence"/>
</dbReference>
<dbReference type="InterPro" id="IPR003331">
    <property type="entry name" value="UDP_GlcNAc_Epimerase_2_dom"/>
</dbReference>
<reference evidence="2 3" key="1">
    <citation type="journal article" date="2015" name="Nature">
        <title>rRNA introns, odd ribosomes, and small enigmatic genomes across a large radiation of phyla.</title>
        <authorList>
            <person name="Brown C.T."/>
            <person name="Hug L.A."/>
            <person name="Thomas B.C."/>
            <person name="Sharon I."/>
            <person name="Castelle C.J."/>
            <person name="Singh A."/>
            <person name="Wilkins M.J."/>
            <person name="Williams K.H."/>
            <person name="Banfield J.F."/>
        </authorList>
    </citation>
    <scope>NUCLEOTIDE SEQUENCE [LARGE SCALE GENOMIC DNA]</scope>
</reference>
<organism evidence="2 3">
    <name type="scientific">Candidatus Magasanikbacteria bacterium GW2011_GWC2_41_17</name>
    <dbReference type="NCBI Taxonomy" id="1619048"/>
    <lineage>
        <taxon>Bacteria</taxon>
        <taxon>Candidatus Magasanikiibacteriota</taxon>
    </lineage>
</organism>
<dbReference type="SUPFAM" id="SSF53756">
    <property type="entry name" value="UDP-Glycosyltransferase/glycogen phosphorylase"/>
    <property type="match status" value="1"/>
</dbReference>
<dbReference type="GO" id="GO:0006047">
    <property type="term" value="P:UDP-N-acetylglucosamine metabolic process"/>
    <property type="evidence" value="ECO:0007669"/>
    <property type="project" value="InterPro"/>
</dbReference>
<dbReference type="EMBL" id="LCAV01000001">
    <property type="protein sequence ID" value="KKS00010.1"/>
    <property type="molecule type" value="Genomic_DNA"/>
</dbReference>
<dbReference type="InterPro" id="IPR029767">
    <property type="entry name" value="WecB-like"/>
</dbReference>
<dbReference type="PATRIC" id="fig|1619048.3.peg.10"/>
<protein>
    <submittedName>
        <fullName evidence="2">UDP-N-acetylglucosamine 2-epimerase</fullName>
    </submittedName>
</protein>
<evidence type="ECO:0000259" key="1">
    <source>
        <dbReference type="Pfam" id="PF02350"/>
    </source>
</evidence>
<proteinExistence type="predicted"/>
<sequence>MRLKKRKILFITERRADYSRLKPIMKAVQESKKLKLLLLVTGAHLLKNLGQTKKVIEDDGFKIDSTLPIFSNNDQDDGVTMVKAMGKALLGMADEVSRLKPDIIFCGFDLGAHLAAAIVGMHLNIHVAHIQGGEVSGTIDEVIRHACTKFAHLHFVASKQSARRIVMLGEDPRYVFLVGSPSLDTIRHIKYFTKNELAKKYGLDPNKKLIIFLQHPVTTEVNRVLSQIRESLKALKEINKDCETQTIAIYSNNDAGGKRIVAELRKSGISVVPHIVYEDFLSLMKVADALVGNSSAGIHESSSFGLPTVNIGTRQNLRERGNNIVNVGYNSKSIVRAIRRALFDKNFIRRAKKSKNPYDHGDTAKKVVKILANVKLPPIQKVLGF</sequence>
<dbReference type="PANTHER" id="PTHR43174">
    <property type="entry name" value="UDP-N-ACETYLGLUCOSAMINE 2-EPIMERASE"/>
    <property type="match status" value="1"/>
</dbReference>
<dbReference type="Pfam" id="PF02350">
    <property type="entry name" value="Epimerase_2"/>
    <property type="match status" value="1"/>
</dbReference>
<evidence type="ECO:0000313" key="2">
    <source>
        <dbReference type="EMBL" id="KKS00010.1"/>
    </source>
</evidence>
<evidence type="ECO:0000313" key="3">
    <source>
        <dbReference type="Proteomes" id="UP000034108"/>
    </source>
</evidence>
<comment type="caution">
    <text evidence="2">The sequence shown here is derived from an EMBL/GenBank/DDBJ whole genome shotgun (WGS) entry which is preliminary data.</text>
</comment>
<gene>
    <name evidence="2" type="ORF">UU49_C0001G0010</name>
</gene>
<dbReference type="NCBIfam" id="TIGR03568">
    <property type="entry name" value="NeuC_NnaA"/>
    <property type="match status" value="1"/>
</dbReference>